<proteinExistence type="predicted"/>
<dbReference type="EMBL" id="JAVDYC010000001">
    <property type="protein sequence ID" value="MDR7325059.1"/>
    <property type="molecule type" value="Genomic_DNA"/>
</dbReference>
<sequence>MSRRTGLTVAVVAAVLVIALSVAVVVVGLGNASTEDGTTAGGKTVTVDAAQDLGPFDNPAGFQNQSGPAYPLGSADLDRVARLEPRVVRAWFKPHQYYDRQTKKFNFDYPTAGGTTAYDYLDQVAAQGKSIIGNFDQCDQALMRLNATADCRWVLKAGLMHYKKKYPSLRYIEVFNEPDKTWEPTEVEQPAMPLEDYYRWYQVAYQVVNEVNDELKPGVPLEIGGPASYTFNEDFLTGFLDLYVKDDNKDKKFAFISYHQYKQRDRPAAVAQEREIVRGWMRDRKLDENRPVFVTEYGVFPGANTGTTFEADLLTHAAGMATLGRYYAYSGTEMYMHWVYDHLDNERKSMFVDAVDGGVYPYYNLVLMQRMLGTRLVPAESNAVADTGIGVSALATTGDRKVAVLLTNYQWTDGAAEHDVTLALRNLPESLTAGEVTVERYLVDAQTSNRAHNELGQDLQRVERYDTKLGASADLSLHLGVNAMSLVVVTAK</sequence>
<evidence type="ECO:0000313" key="1">
    <source>
        <dbReference type="EMBL" id="MDR7325059.1"/>
    </source>
</evidence>
<dbReference type="AlphaFoldDB" id="A0AAE3ZTX8"/>
<dbReference type="RefSeq" id="WP_310419393.1">
    <property type="nucleotide sequence ID" value="NZ_JAVDYC010000001.1"/>
</dbReference>
<dbReference type="InterPro" id="IPR017853">
    <property type="entry name" value="GH"/>
</dbReference>
<dbReference type="Proteomes" id="UP001183629">
    <property type="component" value="Unassembled WGS sequence"/>
</dbReference>
<evidence type="ECO:0000313" key="2">
    <source>
        <dbReference type="Proteomes" id="UP001183629"/>
    </source>
</evidence>
<dbReference type="Gene3D" id="3.20.20.80">
    <property type="entry name" value="Glycosidases"/>
    <property type="match status" value="1"/>
</dbReference>
<keyword evidence="2" id="KW-1185">Reference proteome</keyword>
<organism evidence="1 2">
    <name type="scientific">Catenuloplanes niger</name>
    <dbReference type="NCBI Taxonomy" id="587534"/>
    <lineage>
        <taxon>Bacteria</taxon>
        <taxon>Bacillati</taxon>
        <taxon>Actinomycetota</taxon>
        <taxon>Actinomycetes</taxon>
        <taxon>Micromonosporales</taxon>
        <taxon>Micromonosporaceae</taxon>
        <taxon>Catenuloplanes</taxon>
    </lineage>
</organism>
<protein>
    <submittedName>
        <fullName evidence="1">Uncharacterized protein</fullName>
    </submittedName>
</protein>
<gene>
    <name evidence="1" type="ORF">J2S44_005309</name>
</gene>
<name>A0AAE3ZTX8_9ACTN</name>
<reference evidence="1 2" key="1">
    <citation type="submission" date="2023-07" db="EMBL/GenBank/DDBJ databases">
        <title>Sequencing the genomes of 1000 actinobacteria strains.</title>
        <authorList>
            <person name="Klenk H.-P."/>
        </authorList>
    </citation>
    <scope>NUCLEOTIDE SEQUENCE [LARGE SCALE GENOMIC DNA]</scope>
    <source>
        <strain evidence="1 2">DSM 44711</strain>
    </source>
</reference>
<accession>A0AAE3ZTX8</accession>
<comment type="caution">
    <text evidence="1">The sequence shown here is derived from an EMBL/GenBank/DDBJ whole genome shotgun (WGS) entry which is preliminary data.</text>
</comment>
<dbReference type="SUPFAM" id="SSF51445">
    <property type="entry name" value="(Trans)glycosidases"/>
    <property type="match status" value="1"/>
</dbReference>